<sequence>MGIFKLFGKKPGREEQTNSEKPASKKSRVKGQNTVIGQVQDDEALTHAMTEKKHIARATERKIDAIEFEMSRDMGRPKSVPSKVVNDTPLTRTAPNQFHTDFVATDFQSTVALGMQTTELILGHTDLQAAPMAQIESVPLLEEAAILFATGQTKVAEHMLRSAIDQDNLGNATPLAWFMLFDLYQIEQNQYAFESLSLDYAGKYETSPPVWRNSEINLDAEEKKDEGAVPSLTFPSKLDGEIIKLLQKLSTFSETSKVLKLDFGRVKTVDPVGCGLLLRAIRNLQKSKHDLVLVAAQNLTEQIRSILEVGRRDETEAPWLLLLEILQLLQLKEVFEEASIDYCVTFEVSPPAYEAPTSKITTATTEVVSEEENTDRFLMPKSIEGSTEALVKQITAFAKDHQTIILDCSQLDRVEFGASAQLLNGLVPISSSKEKSVQFHEVNYLVMHLFNAMGLKNVAAIFPRKQS</sequence>
<evidence type="ECO:0000313" key="4">
    <source>
        <dbReference type="Proteomes" id="UP000620127"/>
    </source>
</evidence>
<gene>
    <name evidence="3" type="ORF">GCM10011282_14990</name>
</gene>
<organism evidence="3 4">
    <name type="scientific">Undibacterium macrobrachii</name>
    <dbReference type="NCBI Taxonomy" id="1119058"/>
    <lineage>
        <taxon>Bacteria</taxon>
        <taxon>Pseudomonadati</taxon>
        <taxon>Pseudomonadota</taxon>
        <taxon>Betaproteobacteria</taxon>
        <taxon>Burkholderiales</taxon>
        <taxon>Oxalobacteraceae</taxon>
        <taxon>Undibacterium</taxon>
    </lineage>
</organism>
<keyword evidence="4" id="KW-1185">Reference proteome</keyword>
<dbReference type="InterPro" id="IPR002645">
    <property type="entry name" value="STAS_dom"/>
</dbReference>
<dbReference type="SUPFAM" id="SSF52091">
    <property type="entry name" value="SpoIIaa-like"/>
    <property type="match status" value="1"/>
</dbReference>
<comment type="caution">
    <text evidence="3">The sequence shown here is derived from an EMBL/GenBank/DDBJ whole genome shotgun (WGS) entry which is preliminary data.</text>
</comment>
<evidence type="ECO:0000313" key="3">
    <source>
        <dbReference type="EMBL" id="GGX09758.1"/>
    </source>
</evidence>
<name>A0ABQ2XBW9_9BURK</name>
<accession>A0ABQ2XBW9</accession>
<protein>
    <recommendedName>
        <fullName evidence="2">STAS domain-containing protein</fullName>
    </recommendedName>
</protein>
<dbReference type="PROSITE" id="PS50801">
    <property type="entry name" value="STAS"/>
    <property type="match status" value="1"/>
</dbReference>
<feature type="domain" description="STAS" evidence="2">
    <location>
        <begin position="245"/>
        <end position="308"/>
    </location>
</feature>
<feature type="region of interest" description="Disordered" evidence="1">
    <location>
        <begin position="1"/>
        <end position="33"/>
    </location>
</feature>
<dbReference type="EMBL" id="BMYT01000002">
    <property type="protein sequence ID" value="GGX09758.1"/>
    <property type="molecule type" value="Genomic_DNA"/>
</dbReference>
<evidence type="ECO:0000259" key="2">
    <source>
        <dbReference type="PROSITE" id="PS50801"/>
    </source>
</evidence>
<dbReference type="Gene3D" id="3.30.750.24">
    <property type="entry name" value="STAS domain"/>
    <property type="match status" value="1"/>
</dbReference>
<evidence type="ECO:0000256" key="1">
    <source>
        <dbReference type="SAM" id="MobiDB-lite"/>
    </source>
</evidence>
<dbReference type="InterPro" id="IPR036513">
    <property type="entry name" value="STAS_dom_sf"/>
</dbReference>
<reference evidence="4" key="1">
    <citation type="journal article" date="2019" name="Int. J. Syst. Evol. Microbiol.">
        <title>The Global Catalogue of Microorganisms (GCM) 10K type strain sequencing project: providing services to taxonomists for standard genome sequencing and annotation.</title>
        <authorList>
            <consortium name="The Broad Institute Genomics Platform"/>
            <consortium name="The Broad Institute Genome Sequencing Center for Infectious Disease"/>
            <person name="Wu L."/>
            <person name="Ma J."/>
        </authorList>
    </citation>
    <scope>NUCLEOTIDE SEQUENCE [LARGE SCALE GENOMIC DNA]</scope>
    <source>
        <strain evidence="4">KCTC 23916</strain>
    </source>
</reference>
<proteinExistence type="predicted"/>
<dbReference type="Proteomes" id="UP000620127">
    <property type="component" value="Unassembled WGS sequence"/>
</dbReference>